<sequence length="62" mass="6659">MLHTLRADFARIDFDGKLAAGLQVEEFAGHCHQAPGFIIAQKGGRAATPVQLRDGQARAEKA</sequence>
<organism evidence="1">
    <name type="scientific">mine drainage metagenome</name>
    <dbReference type="NCBI Taxonomy" id="410659"/>
    <lineage>
        <taxon>unclassified sequences</taxon>
        <taxon>metagenomes</taxon>
        <taxon>ecological metagenomes</taxon>
    </lineage>
</organism>
<gene>
    <name evidence="1" type="ORF">GALL_477730</name>
</gene>
<dbReference type="EMBL" id="MLJW01004115">
    <property type="protein sequence ID" value="OIQ70614.1"/>
    <property type="molecule type" value="Genomic_DNA"/>
</dbReference>
<dbReference type="AlphaFoldDB" id="A0A1J5PGQ9"/>
<name>A0A1J5PGQ9_9ZZZZ</name>
<proteinExistence type="predicted"/>
<accession>A0A1J5PGQ9</accession>
<protein>
    <submittedName>
        <fullName evidence="1">Uncharacterized protein</fullName>
    </submittedName>
</protein>
<reference evidence="1" key="1">
    <citation type="submission" date="2016-10" db="EMBL/GenBank/DDBJ databases">
        <title>Sequence of Gallionella enrichment culture.</title>
        <authorList>
            <person name="Poehlein A."/>
            <person name="Muehling M."/>
            <person name="Daniel R."/>
        </authorList>
    </citation>
    <scope>NUCLEOTIDE SEQUENCE</scope>
</reference>
<evidence type="ECO:0000313" key="1">
    <source>
        <dbReference type="EMBL" id="OIQ70614.1"/>
    </source>
</evidence>
<comment type="caution">
    <text evidence="1">The sequence shown here is derived from an EMBL/GenBank/DDBJ whole genome shotgun (WGS) entry which is preliminary data.</text>
</comment>